<sequence length="477" mass="53904">MERILVQFRGQTTAYALPKGPETTWIEIQGLFFAEMDVAVDAQRVFYQKKRIDPQDTALTLRELGWDTTKDPLVTLMVGASQSQIEEMERTKKEVETEERIRANRRVVSIQRRNQALEAQAAVSTDYRFHAIEVLENFSDSHRAREILEQLANDRGILAVMAKHKWSVGCLAEMYPEGKVGVDPVCVLGLNQNKGQKILLRLRTDDLQGFRKYLNIKKVLFHELSHNVHSEHDIHFYQLMRQVEKECDELDWTHSQGSTVGGSRGTAIIEDRNEGATASSGQRLGGGSSTSRLLRDTSPPAQQTQPPRSNSPPNREKASPSFEQVLPVPRTSPLPPPVTSTPSPQVTKKQSAAPVQPLCDEDFAGYQPSERELRLRRALENLHTRENREMVAKAASLLHKIISNIVQNPSEDKYRSIRKTNRLFATQVACYPECLDFLQAVGFEDQPEHFILARNDPALLWIGRSSLEKLLPQTTAP</sequence>
<evidence type="ECO:0000256" key="1">
    <source>
        <dbReference type="SAM" id="Coils"/>
    </source>
</evidence>
<feature type="region of interest" description="Disordered" evidence="2">
    <location>
        <begin position="273"/>
        <end position="362"/>
    </location>
</feature>
<dbReference type="InterPro" id="IPR018997">
    <property type="entry name" value="PUB_domain"/>
</dbReference>
<comment type="caution">
    <text evidence="4">The sequence shown here is derived from an EMBL/GenBank/DDBJ whole genome shotgun (WGS) entry which is preliminary data.</text>
</comment>
<dbReference type="SMART" id="SM00580">
    <property type="entry name" value="PUG"/>
    <property type="match status" value="1"/>
</dbReference>
<evidence type="ECO:0000313" key="4">
    <source>
        <dbReference type="EMBL" id="TMW60796.1"/>
    </source>
</evidence>
<dbReference type="EMBL" id="SPLM01000108">
    <property type="protein sequence ID" value="TMW60796.1"/>
    <property type="molecule type" value="Genomic_DNA"/>
</dbReference>
<feature type="compositionally biased region" description="Pro residues" evidence="2">
    <location>
        <begin position="330"/>
        <end position="339"/>
    </location>
</feature>
<evidence type="ECO:0000256" key="2">
    <source>
        <dbReference type="SAM" id="MobiDB-lite"/>
    </source>
</evidence>
<feature type="domain" description="WLM" evidence="3">
    <location>
        <begin position="120"/>
        <end position="307"/>
    </location>
</feature>
<reference evidence="4" key="1">
    <citation type="submission" date="2019-03" db="EMBL/GenBank/DDBJ databases">
        <title>Long read genome sequence of the mycoparasitic Pythium oligandrum ATCC 38472 isolated from sugarbeet rhizosphere.</title>
        <authorList>
            <person name="Gaulin E."/>
        </authorList>
    </citation>
    <scope>NUCLEOTIDE SEQUENCE</scope>
    <source>
        <strain evidence="4">ATCC 38472_TT</strain>
    </source>
</reference>
<feature type="compositionally biased region" description="Polar residues" evidence="2">
    <location>
        <begin position="299"/>
        <end position="313"/>
    </location>
</feature>
<dbReference type="Pfam" id="PF08325">
    <property type="entry name" value="WLM"/>
    <property type="match status" value="1"/>
</dbReference>
<organism evidence="4 5">
    <name type="scientific">Pythium oligandrum</name>
    <name type="common">Mycoparasitic fungus</name>
    <dbReference type="NCBI Taxonomy" id="41045"/>
    <lineage>
        <taxon>Eukaryota</taxon>
        <taxon>Sar</taxon>
        <taxon>Stramenopiles</taxon>
        <taxon>Oomycota</taxon>
        <taxon>Peronosporomycetes</taxon>
        <taxon>Pythiales</taxon>
        <taxon>Pythiaceae</taxon>
        <taxon>Pythium</taxon>
    </lineage>
</organism>
<evidence type="ECO:0000313" key="5">
    <source>
        <dbReference type="Proteomes" id="UP000794436"/>
    </source>
</evidence>
<proteinExistence type="predicted"/>
<dbReference type="Gene3D" id="1.20.58.2190">
    <property type="match status" value="1"/>
</dbReference>
<dbReference type="OrthoDB" id="49605at2759"/>
<keyword evidence="1" id="KW-0175">Coiled coil</keyword>
<dbReference type="Pfam" id="PF09409">
    <property type="entry name" value="PUB"/>
    <property type="match status" value="1"/>
</dbReference>
<protein>
    <recommendedName>
        <fullName evidence="3">WLM domain-containing protein</fullName>
    </recommendedName>
</protein>
<feature type="coiled-coil region" evidence="1">
    <location>
        <begin position="78"/>
        <end position="120"/>
    </location>
</feature>
<dbReference type="SUPFAM" id="SSF143503">
    <property type="entry name" value="PUG domain-like"/>
    <property type="match status" value="1"/>
</dbReference>
<dbReference type="Proteomes" id="UP000794436">
    <property type="component" value="Unassembled WGS sequence"/>
</dbReference>
<dbReference type="InterPro" id="IPR013536">
    <property type="entry name" value="WLM_dom"/>
</dbReference>
<dbReference type="PANTHER" id="PTHR47796:SF1">
    <property type="entry name" value="OS08G0500800 PROTEIN"/>
    <property type="match status" value="1"/>
</dbReference>
<name>A0A8K1FFQ2_PYTOL</name>
<accession>A0A8K1FFQ2</accession>
<dbReference type="InterPro" id="IPR036339">
    <property type="entry name" value="PUB-like_dom_sf"/>
</dbReference>
<keyword evidence="5" id="KW-1185">Reference proteome</keyword>
<evidence type="ECO:0000259" key="3">
    <source>
        <dbReference type="PROSITE" id="PS51397"/>
    </source>
</evidence>
<dbReference type="PROSITE" id="PS51397">
    <property type="entry name" value="WLM"/>
    <property type="match status" value="1"/>
</dbReference>
<dbReference type="AlphaFoldDB" id="A0A8K1FFQ2"/>
<gene>
    <name evidence="4" type="ORF">Poli38472_000838</name>
</gene>
<dbReference type="PANTHER" id="PTHR47796">
    <property type="entry name" value="ZINC METALLOPROTEINASE-LIKE PROTEIN"/>
    <property type="match status" value="1"/>
</dbReference>